<dbReference type="GO" id="GO:0016020">
    <property type="term" value="C:membrane"/>
    <property type="evidence" value="ECO:0007669"/>
    <property type="project" value="UniProtKB-SubCell"/>
</dbReference>
<sequence length="268" mass="29906">MEQFLVSHEGTVRLFAFAGLLLAFVAAEALWPRRDRRQPRLRRWATNGAITLLNTVALRVAVPVLAVGAAGFAQRLDVGLLNLWDPAPWLAFVIALVVLDLVIYAQHVVFHHVPLLWRIHRVHHADRDIDASTALRFHPVEIILSMGIKIAVVMALGAPPAAVIAFEIILNGMAMFNHANLRLPGALDGLLRLAVVTPDMHRVHHSVHMRETNSNFGFNLSLWDRLFGTYRAAPADGHDRMTIGLAEYQDDRPSQLGFALWLPFTKGR</sequence>
<evidence type="ECO:0000256" key="4">
    <source>
        <dbReference type="ARBA" id="ARBA00023136"/>
    </source>
</evidence>
<feature type="transmembrane region" description="Helical" evidence="5">
    <location>
        <begin position="12"/>
        <end position="31"/>
    </location>
</feature>
<name>A0A845Q9C9_9HYPH</name>
<gene>
    <name evidence="7" type="ORF">GTQ45_03315</name>
</gene>
<evidence type="ECO:0000256" key="1">
    <source>
        <dbReference type="ARBA" id="ARBA00004370"/>
    </source>
</evidence>
<feature type="transmembrane region" description="Helical" evidence="5">
    <location>
        <begin position="52"/>
        <end position="73"/>
    </location>
</feature>
<dbReference type="RefSeq" id="WP_160586841.1">
    <property type="nucleotide sequence ID" value="NZ_BMHN01000001.1"/>
</dbReference>
<protein>
    <submittedName>
        <fullName evidence="7">Sterol desaturase family protein</fullName>
    </submittedName>
</protein>
<feature type="transmembrane region" description="Helical" evidence="5">
    <location>
        <begin position="89"/>
        <end position="110"/>
    </location>
</feature>
<keyword evidence="3 5" id="KW-1133">Transmembrane helix</keyword>
<evidence type="ECO:0000313" key="7">
    <source>
        <dbReference type="EMBL" id="NBG94756.1"/>
    </source>
</evidence>
<comment type="caution">
    <text evidence="7">The sequence shown here is derived from an EMBL/GenBank/DDBJ whole genome shotgun (WGS) entry which is preliminary data.</text>
</comment>
<feature type="domain" description="Fatty acid hydroxylase" evidence="6">
    <location>
        <begin position="92"/>
        <end position="229"/>
    </location>
</feature>
<dbReference type="InterPro" id="IPR050307">
    <property type="entry name" value="Sterol_Desaturase_Related"/>
</dbReference>
<dbReference type="GeneID" id="300655625"/>
<keyword evidence="2 5" id="KW-0812">Transmembrane</keyword>
<dbReference type="OrthoDB" id="9770329at2"/>
<dbReference type="Proteomes" id="UP000470384">
    <property type="component" value="Unassembled WGS sequence"/>
</dbReference>
<evidence type="ECO:0000256" key="5">
    <source>
        <dbReference type="SAM" id="Phobius"/>
    </source>
</evidence>
<dbReference type="GO" id="GO:0008610">
    <property type="term" value="P:lipid biosynthetic process"/>
    <property type="evidence" value="ECO:0007669"/>
    <property type="project" value="InterPro"/>
</dbReference>
<organism evidence="7 8">
    <name type="scientific">Pyruvatibacter mobilis</name>
    <dbReference type="NCBI Taxonomy" id="1712261"/>
    <lineage>
        <taxon>Bacteria</taxon>
        <taxon>Pseudomonadati</taxon>
        <taxon>Pseudomonadota</taxon>
        <taxon>Alphaproteobacteria</taxon>
        <taxon>Hyphomicrobiales</taxon>
        <taxon>Parvibaculaceae</taxon>
        <taxon>Pyruvatibacter</taxon>
    </lineage>
</organism>
<keyword evidence="4 5" id="KW-0472">Membrane</keyword>
<dbReference type="Pfam" id="PF04116">
    <property type="entry name" value="FA_hydroxylase"/>
    <property type="match status" value="1"/>
</dbReference>
<dbReference type="GO" id="GO:0016491">
    <property type="term" value="F:oxidoreductase activity"/>
    <property type="evidence" value="ECO:0007669"/>
    <property type="project" value="InterPro"/>
</dbReference>
<evidence type="ECO:0000313" key="8">
    <source>
        <dbReference type="Proteomes" id="UP000470384"/>
    </source>
</evidence>
<dbReference type="InterPro" id="IPR006694">
    <property type="entry name" value="Fatty_acid_hydroxylase"/>
</dbReference>
<dbReference type="AlphaFoldDB" id="A0A845Q9C9"/>
<comment type="subcellular location">
    <subcellularLocation>
        <location evidence="1">Membrane</location>
    </subcellularLocation>
</comment>
<keyword evidence="8" id="KW-1185">Reference proteome</keyword>
<dbReference type="EMBL" id="WXYQ01000003">
    <property type="protein sequence ID" value="NBG94756.1"/>
    <property type="molecule type" value="Genomic_DNA"/>
</dbReference>
<reference evidence="7 8" key="1">
    <citation type="journal article" date="2016" name="Int. J. Syst. Evol. Microbiol.">
        <title>Pyruvatibacter mobilis gen. nov., sp. nov., a marine bacterium from the culture broth of Picochlorum sp. 122.</title>
        <authorList>
            <person name="Wang G."/>
            <person name="Tang M."/>
            <person name="Wu H."/>
            <person name="Dai S."/>
            <person name="Li T."/>
            <person name="Chen C."/>
            <person name="He H."/>
            <person name="Fan J."/>
            <person name="Xiang W."/>
            <person name="Li X."/>
        </authorList>
    </citation>
    <scope>NUCLEOTIDE SEQUENCE [LARGE SCALE GENOMIC DNA]</scope>
    <source>
        <strain evidence="7 8">GYP-11</strain>
    </source>
</reference>
<proteinExistence type="predicted"/>
<evidence type="ECO:0000256" key="3">
    <source>
        <dbReference type="ARBA" id="ARBA00022989"/>
    </source>
</evidence>
<accession>A0A845Q9C9</accession>
<dbReference type="PANTHER" id="PTHR11863">
    <property type="entry name" value="STEROL DESATURASE"/>
    <property type="match status" value="1"/>
</dbReference>
<dbReference type="GO" id="GO:0005506">
    <property type="term" value="F:iron ion binding"/>
    <property type="evidence" value="ECO:0007669"/>
    <property type="project" value="InterPro"/>
</dbReference>
<evidence type="ECO:0000256" key="2">
    <source>
        <dbReference type="ARBA" id="ARBA00022692"/>
    </source>
</evidence>
<evidence type="ECO:0000259" key="6">
    <source>
        <dbReference type="Pfam" id="PF04116"/>
    </source>
</evidence>